<feature type="compositionally biased region" description="Basic and acidic residues" evidence="1">
    <location>
        <begin position="230"/>
        <end position="241"/>
    </location>
</feature>
<keyword evidence="3" id="KW-1185">Reference proteome</keyword>
<dbReference type="EMBL" id="QVQW01000125">
    <property type="protein sequence ID" value="RKU40031.1"/>
    <property type="molecule type" value="Genomic_DNA"/>
</dbReference>
<sequence>MGTHLKMSYAREHNFTRTLQTKQPVKPKPRTQHQGHFDPDELTRRLYLVLAEQKAHTEKKKARHEEAILKDARSWTRRQFGYKDGGKKSSSKEVVPERTSSTKDESSGNPVPPSSSERAATASAGKARGDPPLRQQKSLKLKVGPPAAAKEQDTPASKPISIPKTSSLTTNGAYHHVPKEAARQFTRTTTVDGMSSNPTAGGGVLTKIALKHQHAGRTQTGSVLTKALESNRRARDRRAILDETSSEEEEAQTPPEYRHTFQAELLRVALPPDQRRNSTGEILHHAARPSSDEQPRRSMVLVDSLTEALAEEASVSPSPPQAREPLSPTEMQQAEVPAAVQQRARTGLGPLLRKADSMWMMKGRKGSTGGKTTEGGAEFERVRSESPTKSDKSPKSPKPGGGGFFAKFKGRG</sequence>
<feature type="region of interest" description="Disordered" evidence="1">
    <location>
        <begin position="1"/>
        <end position="41"/>
    </location>
</feature>
<accession>A0A420XWK8</accession>
<comment type="caution">
    <text evidence="2">The sequence shown here is derived from an EMBL/GenBank/DDBJ whole genome shotgun (WGS) entry which is preliminary data.</text>
</comment>
<reference evidence="2 3" key="1">
    <citation type="submission" date="2018-08" db="EMBL/GenBank/DDBJ databases">
        <title>Draft genome of the lignicolous fungus Coniochaeta pulveracea.</title>
        <authorList>
            <person name="Borstlap C.J."/>
            <person name="De Witt R.N."/>
            <person name="Botha A."/>
            <person name="Volschenk H."/>
        </authorList>
    </citation>
    <scope>NUCLEOTIDE SEQUENCE [LARGE SCALE GENOMIC DNA]</scope>
    <source>
        <strain evidence="2 3">CAB683</strain>
    </source>
</reference>
<feature type="region of interest" description="Disordered" evidence="1">
    <location>
        <begin position="309"/>
        <end position="412"/>
    </location>
</feature>
<feature type="compositionally biased region" description="Basic and acidic residues" evidence="1">
    <location>
        <begin position="378"/>
        <end position="394"/>
    </location>
</feature>
<dbReference type="Proteomes" id="UP000275385">
    <property type="component" value="Unassembled WGS sequence"/>
</dbReference>
<dbReference type="OrthoDB" id="5204927at2759"/>
<feature type="compositionally biased region" description="Basic and acidic residues" evidence="1">
    <location>
        <begin position="63"/>
        <end position="74"/>
    </location>
</feature>
<dbReference type="AlphaFoldDB" id="A0A420XWK8"/>
<evidence type="ECO:0000313" key="3">
    <source>
        <dbReference type="Proteomes" id="UP000275385"/>
    </source>
</evidence>
<feature type="region of interest" description="Disordered" evidence="1">
    <location>
        <begin position="54"/>
        <end position="173"/>
    </location>
</feature>
<feature type="compositionally biased region" description="Basic and acidic residues" evidence="1">
    <location>
        <begin position="84"/>
        <end position="106"/>
    </location>
</feature>
<feature type="region of interest" description="Disordered" evidence="1">
    <location>
        <begin position="230"/>
        <end position="256"/>
    </location>
</feature>
<organism evidence="2 3">
    <name type="scientific">Coniochaeta pulveracea</name>
    <dbReference type="NCBI Taxonomy" id="177199"/>
    <lineage>
        <taxon>Eukaryota</taxon>
        <taxon>Fungi</taxon>
        <taxon>Dikarya</taxon>
        <taxon>Ascomycota</taxon>
        <taxon>Pezizomycotina</taxon>
        <taxon>Sordariomycetes</taxon>
        <taxon>Sordariomycetidae</taxon>
        <taxon>Coniochaetales</taxon>
        <taxon>Coniochaetaceae</taxon>
        <taxon>Coniochaeta</taxon>
    </lineage>
</organism>
<protein>
    <submittedName>
        <fullName evidence="2">Uncharacterized protein</fullName>
    </submittedName>
</protein>
<gene>
    <name evidence="2" type="ORF">DL546_001339</name>
</gene>
<evidence type="ECO:0000313" key="2">
    <source>
        <dbReference type="EMBL" id="RKU40031.1"/>
    </source>
</evidence>
<proteinExistence type="predicted"/>
<feature type="compositionally biased region" description="Polar residues" evidence="1">
    <location>
        <begin position="163"/>
        <end position="172"/>
    </location>
</feature>
<evidence type="ECO:0000256" key="1">
    <source>
        <dbReference type="SAM" id="MobiDB-lite"/>
    </source>
</evidence>
<name>A0A420XWK8_9PEZI</name>